<feature type="non-terminal residue" evidence="1">
    <location>
        <position position="1"/>
    </location>
</feature>
<reference evidence="1" key="1">
    <citation type="journal article" date="2014" name="Front. Microbiol.">
        <title>High frequency of phylogenetically diverse reductive dehalogenase-homologous genes in deep subseafloor sedimentary metagenomes.</title>
        <authorList>
            <person name="Kawai M."/>
            <person name="Futagami T."/>
            <person name="Toyoda A."/>
            <person name="Takaki Y."/>
            <person name="Nishi S."/>
            <person name="Hori S."/>
            <person name="Arai W."/>
            <person name="Tsubouchi T."/>
            <person name="Morono Y."/>
            <person name="Uchiyama I."/>
            <person name="Ito T."/>
            <person name="Fujiyama A."/>
            <person name="Inagaki F."/>
            <person name="Takami H."/>
        </authorList>
    </citation>
    <scope>NUCLEOTIDE SEQUENCE</scope>
    <source>
        <strain evidence="1">Expedition CK06-06</strain>
    </source>
</reference>
<accession>X1KQT7</accession>
<sequence length="253" mass="28497">DSLNRRVCLTGTREMVSDAYKLLHQGKINKQEFLKKTKFDLLPFGRRPEAIELFNNGETEKYANLLGEEFVKLGQYTYEAEDMPLLFAGNMGRLASVFMSWPIEYAEMQAHFVKTGHWEAILYYYLAATAVQNGLRYAGVEVNPYGYGDVKIGNHRISLIPGGWFLFGSVPTGFSPAIQILYSGGKAAAVYTKGASDRYLNEAKREFERATQILLPFKIAGSDIIQAIEEIQSGTYGKRDKNGRLIYISDETE</sequence>
<name>X1KQT7_9ZZZZ</name>
<evidence type="ECO:0000313" key="1">
    <source>
        <dbReference type="EMBL" id="GAH84393.1"/>
    </source>
</evidence>
<protein>
    <submittedName>
        <fullName evidence="1">Uncharacterized protein</fullName>
    </submittedName>
</protein>
<feature type="non-terminal residue" evidence="1">
    <location>
        <position position="253"/>
    </location>
</feature>
<comment type="caution">
    <text evidence="1">The sequence shown here is derived from an EMBL/GenBank/DDBJ whole genome shotgun (WGS) entry which is preliminary data.</text>
</comment>
<dbReference type="AlphaFoldDB" id="X1KQT7"/>
<proteinExistence type="predicted"/>
<gene>
    <name evidence="1" type="ORF">S03H2_55958</name>
</gene>
<dbReference type="EMBL" id="BARU01035782">
    <property type="protein sequence ID" value="GAH84393.1"/>
    <property type="molecule type" value="Genomic_DNA"/>
</dbReference>
<organism evidence="1">
    <name type="scientific">marine sediment metagenome</name>
    <dbReference type="NCBI Taxonomy" id="412755"/>
    <lineage>
        <taxon>unclassified sequences</taxon>
        <taxon>metagenomes</taxon>
        <taxon>ecological metagenomes</taxon>
    </lineage>
</organism>